<dbReference type="GO" id="GO:0004065">
    <property type="term" value="F:arylsulfatase activity"/>
    <property type="evidence" value="ECO:0007669"/>
    <property type="project" value="TreeGrafter"/>
</dbReference>
<evidence type="ECO:0000256" key="2">
    <source>
        <dbReference type="ARBA" id="ARBA00008779"/>
    </source>
</evidence>
<keyword evidence="4 7" id="KW-0732">Signal</keyword>
<feature type="signal peptide" evidence="7">
    <location>
        <begin position="1"/>
        <end position="22"/>
    </location>
</feature>
<dbReference type="EMBL" id="JAENIG010000005">
    <property type="protein sequence ID" value="MBK1855100.1"/>
    <property type="molecule type" value="Genomic_DNA"/>
</dbReference>
<keyword evidence="5" id="KW-0378">Hydrolase</keyword>
<comment type="similarity">
    <text evidence="2">Belongs to the sulfatase family.</text>
</comment>
<dbReference type="CDD" id="cd16027">
    <property type="entry name" value="SGSH"/>
    <property type="match status" value="1"/>
</dbReference>
<dbReference type="PANTHER" id="PTHR42693:SF42">
    <property type="entry name" value="ARYLSULFATASE G"/>
    <property type="match status" value="1"/>
</dbReference>
<protein>
    <submittedName>
        <fullName evidence="9">Sulfatase</fullName>
    </submittedName>
</protein>
<proteinExistence type="inferred from homology"/>
<dbReference type="SUPFAM" id="SSF53649">
    <property type="entry name" value="Alkaline phosphatase-like"/>
    <property type="match status" value="1"/>
</dbReference>
<accession>A0AAE2SEJ4</accession>
<sequence>MHPKHLILRLLLPLLLSSSLYAAKPNIVIILSDDQAWTDYSFMGHEQIDTPALDKLAAESLTYTRGYVAAPLCRPSLASIFTGLYPYQTGITGNDLLGKDGKKIPRTSKEGAAQHQQLYRDFKKHAGLAGLLKDAGYITMQQGKWWEGDPKTSGFQHALSHGDPARGARHGDKGLEISRKGIDATREFLDIAKKENKPFFLWHAPFLPHTPHTPPKALFEKYQKLVKSPHIARYYAMVEWFDQTCGELLGELDQRGLSDNTVIIFLTDNGWIQRPDSPRFAALSKQDVHEGGVRTPLTIKWPNHIKPVMDLNTPVSSIDIAPTLLKIAGVKVPAAMTGLDLRDRAALQKRNTVFGADHSHNIIGVDQRVANLESRYVVQGKWKLIVYNPNNFPAPKVAGKLNGNANNPEGKPELYDLQADPFEKVNLADKHPDRVAELRKELDGWWDGSAAE</sequence>
<evidence type="ECO:0000256" key="3">
    <source>
        <dbReference type="ARBA" id="ARBA00022723"/>
    </source>
</evidence>
<dbReference type="Proteomes" id="UP000634206">
    <property type="component" value="Unassembled WGS sequence"/>
</dbReference>
<dbReference type="InterPro" id="IPR017850">
    <property type="entry name" value="Alkaline_phosphatase_core_sf"/>
</dbReference>
<evidence type="ECO:0000259" key="8">
    <source>
        <dbReference type="Pfam" id="PF00884"/>
    </source>
</evidence>
<dbReference type="RefSeq" id="WP_309489711.1">
    <property type="nucleotide sequence ID" value="NZ_JAENIG010000005.1"/>
</dbReference>
<evidence type="ECO:0000256" key="5">
    <source>
        <dbReference type="ARBA" id="ARBA00022801"/>
    </source>
</evidence>
<dbReference type="PANTHER" id="PTHR42693">
    <property type="entry name" value="ARYLSULFATASE FAMILY MEMBER"/>
    <property type="match status" value="1"/>
</dbReference>
<dbReference type="Pfam" id="PF00884">
    <property type="entry name" value="Sulfatase"/>
    <property type="match status" value="1"/>
</dbReference>
<dbReference type="Gene3D" id="3.30.1120.10">
    <property type="match status" value="1"/>
</dbReference>
<evidence type="ECO:0000256" key="1">
    <source>
        <dbReference type="ARBA" id="ARBA00001913"/>
    </source>
</evidence>
<keyword evidence="10" id="KW-1185">Reference proteome</keyword>
<dbReference type="InterPro" id="IPR050738">
    <property type="entry name" value="Sulfatase"/>
</dbReference>
<keyword evidence="3" id="KW-0479">Metal-binding</keyword>
<evidence type="ECO:0000313" key="10">
    <source>
        <dbReference type="Proteomes" id="UP000634206"/>
    </source>
</evidence>
<reference evidence="9" key="1">
    <citation type="submission" date="2021-01" db="EMBL/GenBank/DDBJ databases">
        <title>Modified the classification status of verrucomicrobia.</title>
        <authorList>
            <person name="Feng X."/>
        </authorList>
    </citation>
    <scope>NUCLEOTIDE SEQUENCE</scope>
    <source>
        <strain evidence="9">5K15</strain>
    </source>
</reference>
<dbReference type="GO" id="GO:0046872">
    <property type="term" value="F:metal ion binding"/>
    <property type="evidence" value="ECO:0007669"/>
    <property type="project" value="UniProtKB-KW"/>
</dbReference>
<name>A0AAE2SEJ4_9BACT</name>
<comment type="caution">
    <text evidence="9">The sequence shown here is derived from an EMBL/GenBank/DDBJ whole genome shotgun (WGS) entry which is preliminary data.</text>
</comment>
<evidence type="ECO:0000256" key="6">
    <source>
        <dbReference type="ARBA" id="ARBA00022837"/>
    </source>
</evidence>
<evidence type="ECO:0000313" key="9">
    <source>
        <dbReference type="EMBL" id="MBK1855100.1"/>
    </source>
</evidence>
<dbReference type="InterPro" id="IPR000917">
    <property type="entry name" value="Sulfatase_N"/>
</dbReference>
<gene>
    <name evidence="9" type="ORF">JIN83_09020</name>
</gene>
<evidence type="ECO:0000256" key="4">
    <source>
        <dbReference type="ARBA" id="ARBA00022729"/>
    </source>
</evidence>
<feature type="domain" description="Sulfatase N-terminal" evidence="8">
    <location>
        <begin position="25"/>
        <end position="330"/>
    </location>
</feature>
<dbReference type="AlphaFoldDB" id="A0AAE2SEJ4"/>
<keyword evidence="6" id="KW-0106">Calcium</keyword>
<dbReference type="Gene3D" id="3.40.720.10">
    <property type="entry name" value="Alkaline Phosphatase, subunit A"/>
    <property type="match status" value="1"/>
</dbReference>
<comment type="cofactor">
    <cofactor evidence="1">
        <name>Ca(2+)</name>
        <dbReference type="ChEBI" id="CHEBI:29108"/>
    </cofactor>
</comment>
<evidence type="ECO:0000256" key="7">
    <source>
        <dbReference type="SAM" id="SignalP"/>
    </source>
</evidence>
<organism evidence="9 10">
    <name type="scientific">Oceaniferula flava</name>
    <dbReference type="NCBI Taxonomy" id="2800421"/>
    <lineage>
        <taxon>Bacteria</taxon>
        <taxon>Pseudomonadati</taxon>
        <taxon>Verrucomicrobiota</taxon>
        <taxon>Verrucomicrobiia</taxon>
        <taxon>Verrucomicrobiales</taxon>
        <taxon>Verrucomicrobiaceae</taxon>
        <taxon>Oceaniferula</taxon>
    </lineage>
</organism>
<feature type="chain" id="PRO_5042024422" evidence="7">
    <location>
        <begin position="23"/>
        <end position="452"/>
    </location>
</feature>